<feature type="domain" description="MACPF" evidence="1">
    <location>
        <begin position="186"/>
        <end position="339"/>
    </location>
</feature>
<name>A0ABN7W5U3_GIGMA</name>
<evidence type="ECO:0000313" key="3">
    <source>
        <dbReference type="EMBL" id="CAG8817492.1"/>
    </source>
</evidence>
<dbReference type="InterPro" id="IPR055854">
    <property type="entry name" value="DUF7431"/>
</dbReference>
<evidence type="ECO:0000259" key="1">
    <source>
        <dbReference type="Pfam" id="PF01823"/>
    </source>
</evidence>
<sequence>TMKKINISSLITRSQVDPTIDEEVIIIVNIDGELKELKLKKSYNLKRVREELETNKLIEIADKVVFMGREGAEITIKSEESFNCADILNEGNKISLKRLDWCILGKKFNLGNGRTITYEGTNIAIKRAFIIEKCELLLQDDAPIDAEEAIESHEDDIRNKNLLFTTDVDIKSLVKLGMTMESKKGKQSHFKLSSTFKYRKRGKACLKIIDFSPTEEFKNAVKDALNSENINKLEMIKDEFGTFIPTIIKFGGRFHYKNEAITTTNSKNNETDGRVKVEANGQKLEFRRNANKSYEKESKIQHQILEIYGGDKEKLKGGDEETWESSLRDLKKWEPIEFQQPKSIFQILLPSLDENLQIKIKNLFGKRIIYSGEQELEFVSEDYKRKLLHKLKIPRGISLNFNRDCQIFATVSNIEKSNDIFTFRLHAVNKSNFIAINCIRHDQKKKPRKYSIMIRWIVVGYDFDFNYTPSDFNIRLHSFKEEINPNNIIGSINSHTLKIHEWKASEFIKCDYLLGVPVFKTVECKYDSLIIGNYFCRCNDKISTYIYGYDLHQKKYSTCATLPNFEFNFLHFLDPPDNSIYNKFTIEYPKKKLLKDWLKLNNQKINNDTKSKFANLYSTDEAQCSPKFIGQNREEFIMEQLKCTCECKISEQKITYEAEYFSPNITYEKVKSNSNYNEN</sequence>
<feature type="domain" description="DUF7431" evidence="2">
    <location>
        <begin position="368"/>
        <end position="646"/>
    </location>
</feature>
<feature type="non-terminal residue" evidence="3">
    <location>
        <position position="1"/>
    </location>
</feature>
<dbReference type="Pfam" id="PF24209">
    <property type="entry name" value="DUF7431"/>
    <property type="match status" value="1"/>
</dbReference>
<evidence type="ECO:0000259" key="2">
    <source>
        <dbReference type="Pfam" id="PF24209"/>
    </source>
</evidence>
<proteinExistence type="predicted"/>
<organism evidence="3 4">
    <name type="scientific">Gigaspora margarita</name>
    <dbReference type="NCBI Taxonomy" id="4874"/>
    <lineage>
        <taxon>Eukaryota</taxon>
        <taxon>Fungi</taxon>
        <taxon>Fungi incertae sedis</taxon>
        <taxon>Mucoromycota</taxon>
        <taxon>Glomeromycotina</taxon>
        <taxon>Glomeromycetes</taxon>
        <taxon>Diversisporales</taxon>
        <taxon>Gigasporaceae</taxon>
        <taxon>Gigaspora</taxon>
    </lineage>
</organism>
<evidence type="ECO:0000313" key="4">
    <source>
        <dbReference type="Proteomes" id="UP000789901"/>
    </source>
</evidence>
<protein>
    <submittedName>
        <fullName evidence="3">31242_t:CDS:1</fullName>
    </submittedName>
</protein>
<dbReference type="EMBL" id="CAJVQB010031840">
    <property type="protein sequence ID" value="CAG8817492.1"/>
    <property type="molecule type" value="Genomic_DNA"/>
</dbReference>
<reference evidence="3 4" key="1">
    <citation type="submission" date="2021-06" db="EMBL/GenBank/DDBJ databases">
        <authorList>
            <person name="Kallberg Y."/>
            <person name="Tangrot J."/>
            <person name="Rosling A."/>
        </authorList>
    </citation>
    <scope>NUCLEOTIDE SEQUENCE [LARGE SCALE GENOMIC DNA]</scope>
    <source>
        <strain evidence="3 4">120-4 pot B 10/14</strain>
    </source>
</reference>
<dbReference type="InterPro" id="IPR020864">
    <property type="entry name" value="MACPF"/>
</dbReference>
<keyword evidence="4" id="KW-1185">Reference proteome</keyword>
<gene>
    <name evidence="3" type="ORF">GMARGA_LOCUS26816</name>
</gene>
<dbReference type="Pfam" id="PF01823">
    <property type="entry name" value="MACPF"/>
    <property type="match status" value="1"/>
</dbReference>
<comment type="caution">
    <text evidence="3">The sequence shown here is derived from an EMBL/GenBank/DDBJ whole genome shotgun (WGS) entry which is preliminary data.</text>
</comment>
<dbReference type="Proteomes" id="UP000789901">
    <property type="component" value="Unassembled WGS sequence"/>
</dbReference>
<accession>A0ABN7W5U3</accession>